<evidence type="ECO:0000256" key="1">
    <source>
        <dbReference type="SAM" id="SignalP"/>
    </source>
</evidence>
<sequence length="110" mass="12351">MMTMARIFDLCFLFILGVTVSANNAYSPGQPTTCGSLCTFTDCLDILRQGFTANGVYNHQAIDSLATTSSLLRSNDGWRGMDCDSTETRRLRKLHQAVDRLCLWIRVPQR</sequence>
<keyword evidence="1" id="KW-0732">Signal</keyword>
<proteinExistence type="predicted"/>
<feature type="chain" id="PRO_5039336057" description="Lysozyme" evidence="1">
    <location>
        <begin position="26"/>
        <end position="110"/>
    </location>
</feature>
<organism evidence="2 3">
    <name type="scientific">Dreissena polymorpha</name>
    <name type="common">Zebra mussel</name>
    <name type="synonym">Mytilus polymorpha</name>
    <dbReference type="NCBI Taxonomy" id="45954"/>
    <lineage>
        <taxon>Eukaryota</taxon>
        <taxon>Metazoa</taxon>
        <taxon>Spiralia</taxon>
        <taxon>Lophotrochozoa</taxon>
        <taxon>Mollusca</taxon>
        <taxon>Bivalvia</taxon>
        <taxon>Autobranchia</taxon>
        <taxon>Heteroconchia</taxon>
        <taxon>Euheterodonta</taxon>
        <taxon>Imparidentia</taxon>
        <taxon>Neoheterodontei</taxon>
        <taxon>Myida</taxon>
        <taxon>Dreissenoidea</taxon>
        <taxon>Dreissenidae</taxon>
        <taxon>Dreissena</taxon>
    </lineage>
</organism>
<comment type="caution">
    <text evidence="2">The sequence shown here is derived from an EMBL/GenBank/DDBJ whole genome shotgun (WGS) entry which is preliminary data.</text>
</comment>
<dbReference type="Proteomes" id="UP000828390">
    <property type="component" value="Unassembled WGS sequence"/>
</dbReference>
<keyword evidence="3" id="KW-1185">Reference proteome</keyword>
<reference evidence="2" key="1">
    <citation type="journal article" date="2019" name="bioRxiv">
        <title>The Genome of the Zebra Mussel, Dreissena polymorpha: A Resource for Invasive Species Research.</title>
        <authorList>
            <person name="McCartney M.A."/>
            <person name="Auch B."/>
            <person name="Kono T."/>
            <person name="Mallez S."/>
            <person name="Zhang Y."/>
            <person name="Obille A."/>
            <person name="Becker A."/>
            <person name="Abrahante J.E."/>
            <person name="Garbe J."/>
            <person name="Badalamenti J.P."/>
            <person name="Herman A."/>
            <person name="Mangelson H."/>
            <person name="Liachko I."/>
            <person name="Sullivan S."/>
            <person name="Sone E.D."/>
            <person name="Koren S."/>
            <person name="Silverstein K.A.T."/>
            <person name="Beckman K.B."/>
            <person name="Gohl D.M."/>
        </authorList>
    </citation>
    <scope>NUCLEOTIDE SEQUENCE</scope>
    <source>
        <strain evidence="2">Duluth1</strain>
        <tissue evidence="2">Whole animal</tissue>
    </source>
</reference>
<feature type="signal peptide" evidence="1">
    <location>
        <begin position="1"/>
        <end position="25"/>
    </location>
</feature>
<protein>
    <recommendedName>
        <fullName evidence="4">Lysozyme</fullName>
    </recommendedName>
</protein>
<name>A0A9D3YYV8_DREPO</name>
<gene>
    <name evidence="2" type="ORF">DPMN_067232</name>
</gene>
<accession>A0A9D3YYV8</accession>
<dbReference type="EMBL" id="JAIWYP010000014">
    <property type="protein sequence ID" value="KAH3707816.1"/>
    <property type="molecule type" value="Genomic_DNA"/>
</dbReference>
<reference evidence="2" key="2">
    <citation type="submission" date="2020-11" db="EMBL/GenBank/DDBJ databases">
        <authorList>
            <person name="McCartney M.A."/>
            <person name="Auch B."/>
            <person name="Kono T."/>
            <person name="Mallez S."/>
            <person name="Becker A."/>
            <person name="Gohl D.M."/>
            <person name="Silverstein K.A.T."/>
            <person name="Koren S."/>
            <person name="Bechman K.B."/>
            <person name="Herman A."/>
            <person name="Abrahante J.E."/>
            <person name="Garbe J."/>
        </authorList>
    </citation>
    <scope>NUCLEOTIDE SEQUENCE</scope>
    <source>
        <strain evidence="2">Duluth1</strain>
        <tissue evidence="2">Whole animal</tissue>
    </source>
</reference>
<evidence type="ECO:0000313" key="3">
    <source>
        <dbReference type="Proteomes" id="UP000828390"/>
    </source>
</evidence>
<dbReference type="AlphaFoldDB" id="A0A9D3YYV8"/>
<evidence type="ECO:0008006" key="4">
    <source>
        <dbReference type="Google" id="ProtNLM"/>
    </source>
</evidence>
<evidence type="ECO:0000313" key="2">
    <source>
        <dbReference type="EMBL" id="KAH3707816.1"/>
    </source>
</evidence>